<sequence>MAPSTLHTVVEVSGLHWAISEPVIEKTLLQRPGVVSVEANAVSQTATVTYDPDRTSVAEITGWVQECGYHCRGAAVPEHICAPMSTDSSGTGAPVHPHHALAMHTARGGRGR</sequence>
<dbReference type="Pfam" id="PF00403">
    <property type="entry name" value="HMA"/>
    <property type="match status" value="1"/>
</dbReference>
<evidence type="ECO:0000313" key="2">
    <source>
        <dbReference type="EMBL" id="SMF16300.1"/>
    </source>
</evidence>
<dbReference type="GO" id="GO:0046872">
    <property type="term" value="F:metal ion binding"/>
    <property type="evidence" value="ECO:0007669"/>
    <property type="project" value="InterPro"/>
</dbReference>
<evidence type="ECO:0000259" key="1">
    <source>
        <dbReference type="PROSITE" id="PS50846"/>
    </source>
</evidence>
<keyword evidence="3" id="KW-1185">Reference proteome</keyword>
<dbReference type="Gene3D" id="3.30.70.100">
    <property type="match status" value="1"/>
</dbReference>
<dbReference type="CDD" id="cd00371">
    <property type="entry name" value="HMA"/>
    <property type="match status" value="1"/>
</dbReference>
<dbReference type="AlphaFoldDB" id="A0A1X7DIU1"/>
<dbReference type="InterPro" id="IPR006121">
    <property type="entry name" value="HMA_dom"/>
</dbReference>
<name>A0A1X7DIU1_9MICC</name>
<accession>A0A1X7DIU1</accession>
<dbReference type="RefSeq" id="WP_085107283.1">
    <property type="nucleotide sequence ID" value="NZ_FXAC01000012.1"/>
</dbReference>
<feature type="domain" description="HMA" evidence="1">
    <location>
        <begin position="6"/>
        <end position="72"/>
    </location>
</feature>
<gene>
    <name evidence="2" type="ORF">SAMN06296028_11247</name>
</gene>
<organism evidence="2 3">
    <name type="scientific">Kocuria marina subsp. indica</name>
    <dbReference type="NCBI Taxonomy" id="1049583"/>
    <lineage>
        <taxon>Bacteria</taxon>
        <taxon>Bacillati</taxon>
        <taxon>Actinomycetota</taxon>
        <taxon>Actinomycetes</taxon>
        <taxon>Micrococcales</taxon>
        <taxon>Micrococcaceae</taxon>
        <taxon>Kocuria</taxon>
    </lineage>
</organism>
<proteinExistence type="predicted"/>
<dbReference type="InterPro" id="IPR036163">
    <property type="entry name" value="HMA_dom_sf"/>
</dbReference>
<evidence type="ECO:0000313" key="3">
    <source>
        <dbReference type="Proteomes" id="UP000192929"/>
    </source>
</evidence>
<dbReference type="EMBL" id="FXAC01000012">
    <property type="protein sequence ID" value="SMF16300.1"/>
    <property type="molecule type" value="Genomic_DNA"/>
</dbReference>
<dbReference type="PROSITE" id="PS50846">
    <property type="entry name" value="HMA_2"/>
    <property type="match status" value="1"/>
</dbReference>
<reference evidence="3" key="1">
    <citation type="submission" date="2017-04" db="EMBL/GenBank/DDBJ databases">
        <authorList>
            <person name="Varghese N."/>
            <person name="Submissions S."/>
        </authorList>
    </citation>
    <scope>NUCLEOTIDE SEQUENCE [LARGE SCALE GENOMIC DNA]</scope>
    <source>
        <strain evidence="3">NIO-1021</strain>
    </source>
</reference>
<dbReference type="Proteomes" id="UP000192929">
    <property type="component" value="Unassembled WGS sequence"/>
</dbReference>
<protein>
    <submittedName>
        <fullName evidence="2">Copper chaperone CopZ</fullName>
    </submittedName>
</protein>
<dbReference type="SUPFAM" id="SSF55008">
    <property type="entry name" value="HMA, heavy metal-associated domain"/>
    <property type="match status" value="1"/>
</dbReference>